<name>A0ABP4C647_9ACTN</name>
<evidence type="ECO:0000256" key="1">
    <source>
        <dbReference type="ARBA" id="ARBA00023015"/>
    </source>
</evidence>
<dbReference type="InterPro" id="IPR036388">
    <property type="entry name" value="WH-like_DNA-bd_sf"/>
</dbReference>
<keyword evidence="1" id="KW-0805">Transcription regulation</keyword>
<dbReference type="InterPro" id="IPR023187">
    <property type="entry name" value="Tscrpt_reg_MarR-type_CS"/>
</dbReference>
<dbReference type="EMBL" id="BAAAHH010000021">
    <property type="protein sequence ID" value="GAA0958999.1"/>
    <property type="molecule type" value="Genomic_DNA"/>
</dbReference>
<dbReference type="InterPro" id="IPR000835">
    <property type="entry name" value="HTH_MarR-typ"/>
</dbReference>
<keyword evidence="2" id="KW-0238">DNA-binding</keyword>
<protein>
    <recommendedName>
        <fullName evidence="4">HTH marR-type domain-containing protein</fullName>
    </recommendedName>
</protein>
<dbReference type="Proteomes" id="UP001500665">
    <property type="component" value="Unassembled WGS sequence"/>
</dbReference>
<evidence type="ECO:0000313" key="6">
    <source>
        <dbReference type="Proteomes" id="UP001500665"/>
    </source>
</evidence>
<dbReference type="RefSeq" id="WP_344243208.1">
    <property type="nucleotide sequence ID" value="NZ_BAAAHH010000021.1"/>
</dbReference>
<evidence type="ECO:0000259" key="4">
    <source>
        <dbReference type="PROSITE" id="PS50995"/>
    </source>
</evidence>
<comment type="caution">
    <text evidence="5">The sequence shown here is derived from an EMBL/GenBank/DDBJ whole genome shotgun (WGS) entry which is preliminary data.</text>
</comment>
<evidence type="ECO:0000256" key="3">
    <source>
        <dbReference type="ARBA" id="ARBA00023163"/>
    </source>
</evidence>
<dbReference type="PANTHER" id="PTHR33164:SF99">
    <property type="entry name" value="MARR FAMILY REGULATORY PROTEIN"/>
    <property type="match status" value="1"/>
</dbReference>
<dbReference type="Gene3D" id="1.10.10.10">
    <property type="entry name" value="Winged helix-like DNA-binding domain superfamily/Winged helix DNA-binding domain"/>
    <property type="match status" value="1"/>
</dbReference>
<dbReference type="PROSITE" id="PS50995">
    <property type="entry name" value="HTH_MARR_2"/>
    <property type="match status" value="1"/>
</dbReference>
<dbReference type="PANTHER" id="PTHR33164">
    <property type="entry name" value="TRANSCRIPTIONAL REGULATOR, MARR FAMILY"/>
    <property type="match status" value="1"/>
</dbReference>
<sequence length="153" mass="17220">MEVVVVDTAREADLGMLVGQLGRALQEELFAKLAEQGHREVRPRHGTVLAFLPPEGARATELARRSGQHKQIVGVIVDELVELGYVRREPDPRDRRAKLVVPTESGLDEIGKARAILALIERRHRQDVGEEAYRIFKAALERIALSQRSWQQS</sequence>
<dbReference type="SMART" id="SM00347">
    <property type="entry name" value="HTH_MARR"/>
    <property type="match status" value="1"/>
</dbReference>
<dbReference type="SUPFAM" id="SSF46785">
    <property type="entry name" value="Winged helix' DNA-binding domain"/>
    <property type="match status" value="1"/>
</dbReference>
<evidence type="ECO:0000256" key="2">
    <source>
        <dbReference type="ARBA" id="ARBA00023125"/>
    </source>
</evidence>
<dbReference type="PROSITE" id="PS01117">
    <property type="entry name" value="HTH_MARR_1"/>
    <property type="match status" value="1"/>
</dbReference>
<evidence type="ECO:0000313" key="5">
    <source>
        <dbReference type="EMBL" id="GAA0958999.1"/>
    </source>
</evidence>
<keyword evidence="6" id="KW-1185">Reference proteome</keyword>
<gene>
    <name evidence="5" type="ORF">GCM10009550_48280</name>
</gene>
<dbReference type="Pfam" id="PF12802">
    <property type="entry name" value="MarR_2"/>
    <property type="match status" value="1"/>
</dbReference>
<dbReference type="InterPro" id="IPR036390">
    <property type="entry name" value="WH_DNA-bd_sf"/>
</dbReference>
<organism evidence="5 6">
    <name type="scientific">Actinocorallia libanotica</name>
    <dbReference type="NCBI Taxonomy" id="46162"/>
    <lineage>
        <taxon>Bacteria</taxon>
        <taxon>Bacillati</taxon>
        <taxon>Actinomycetota</taxon>
        <taxon>Actinomycetes</taxon>
        <taxon>Streptosporangiales</taxon>
        <taxon>Thermomonosporaceae</taxon>
        <taxon>Actinocorallia</taxon>
    </lineage>
</organism>
<accession>A0ABP4C647</accession>
<dbReference type="InterPro" id="IPR039422">
    <property type="entry name" value="MarR/SlyA-like"/>
</dbReference>
<feature type="domain" description="HTH marR-type" evidence="4">
    <location>
        <begin position="11"/>
        <end position="145"/>
    </location>
</feature>
<proteinExistence type="predicted"/>
<keyword evidence="3" id="KW-0804">Transcription</keyword>
<reference evidence="6" key="1">
    <citation type="journal article" date="2019" name="Int. J. Syst. Evol. Microbiol.">
        <title>The Global Catalogue of Microorganisms (GCM) 10K type strain sequencing project: providing services to taxonomists for standard genome sequencing and annotation.</title>
        <authorList>
            <consortium name="The Broad Institute Genomics Platform"/>
            <consortium name="The Broad Institute Genome Sequencing Center for Infectious Disease"/>
            <person name="Wu L."/>
            <person name="Ma J."/>
        </authorList>
    </citation>
    <scope>NUCLEOTIDE SEQUENCE [LARGE SCALE GENOMIC DNA]</scope>
    <source>
        <strain evidence="6">JCM 10696</strain>
    </source>
</reference>